<evidence type="ECO:0000256" key="2">
    <source>
        <dbReference type="ARBA" id="ARBA00022679"/>
    </source>
</evidence>
<comment type="caution">
    <text evidence="3">The sequence shown here is derived from an EMBL/GenBank/DDBJ whole genome shotgun (WGS) entry which is preliminary data.</text>
</comment>
<dbReference type="Pfam" id="PF01075">
    <property type="entry name" value="Glyco_transf_9"/>
    <property type="match status" value="1"/>
</dbReference>
<accession>E6Q535</accession>
<reference evidence="3" key="1">
    <citation type="submission" date="2009-10" db="EMBL/GenBank/DDBJ databases">
        <title>Diversity of trophic interactions inside an arsenic-rich microbial ecosystem.</title>
        <authorList>
            <person name="Bertin P.N."/>
            <person name="Heinrich-Salmeron A."/>
            <person name="Pelletier E."/>
            <person name="Goulhen-Chollet F."/>
            <person name="Arsene-Ploetze F."/>
            <person name="Gallien S."/>
            <person name="Calteau A."/>
            <person name="Vallenet D."/>
            <person name="Casiot C."/>
            <person name="Chane-Woon-Ming B."/>
            <person name="Giloteaux L."/>
            <person name="Barakat M."/>
            <person name="Bonnefoy V."/>
            <person name="Bruneel O."/>
            <person name="Chandler M."/>
            <person name="Cleiss J."/>
            <person name="Duran R."/>
            <person name="Elbaz-Poulichet F."/>
            <person name="Fonknechten N."/>
            <person name="Lauga B."/>
            <person name="Mornico D."/>
            <person name="Ortet P."/>
            <person name="Schaeffer C."/>
            <person name="Siguier P."/>
            <person name="Alexander Thil Smith A."/>
            <person name="Van Dorsselaer A."/>
            <person name="Weissenbach J."/>
            <person name="Medigue C."/>
            <person name="Le Paslier D."/>
        </authorList>
    </citation>
    <scope>NUCLEOTIDE SEQUENCE</scope>
</reference>
<organism evidence="3">
    <name type="scientific">mine drainage metagenome</name>
    <dbReference type="NCBI Taxonomy" id="410659"/>
    <lineage>
        <taxon>unclassified sequences</taxon>
        <taxon>metagenomes</taxon>
        <taxon>ecological metagenomes</taxon>
    </lineage>
</organism>
<dbReference type="GO" id="GO:0005829">
    <property type="term" value="C:cytosol"/>
    <property type="evidence" value="ECO:0007669"/>
    <property type="project" value="TreeGrafter"/>
</dbReference>
<evidence type="ECO:0008006" key="4">
    <source>
        <dbReference type="Google" id="ProtNLM"/>
    </source>
</evidence>
<dbReference type="CDD" id="cd03789">
    <property type="entry name" value="GT9_LPS_heptosyltransferase"/>
    <property type="match status" value="1"/>
</dbReference>
<dbReference type="GO" id="GO:0009244">
    <property type="term" value="P:lipopolysaccharide core region biosynthetic process"/>
    <property type="evidence" value="ECO:0007669"/>
    <property type="project" value="TreeGrafter"/>
</dbReference>
<keyword evidence="1" id="KW-0328">Glycosyltransferase</keyword>
<dbReference type="InterPro" id="IPR002201">
    <property type="entry name" value="Glyco_trans_9"/>
</dbReference>
<protein>
    <recommendedName>
        <fullName evidence="4">ADP-heptose--LPS heptosyltransferase 2</fullName>
    </recommendedName>
</protein>
<dbReference type="GO" id="GO:0008713">
    <property type="term" value="F:ADP-heptose-lipopolysaccharide heptosyltransferase activity"/>
    <property type="evidence" value="ECO:0007669"/>
    <property type="project" value="TreeGrafter"/>
</dbReference>
<evidence type="ECO:0000313" key="3">
    <source>
        <dbReference type="EMBL" id="CBI02296.1"/>
    </source>
</evidence>
<evidence type="ECO:0000256" key="1">
    <source>
        <dbReference type="ARBA" id="ARBA00022676"/>
    </source>
</evidence>
<dbReference type="AlphaFoldDB" id="E6Q535"/>
<dbReference type="InterPro" id="IPR051199">
    <property type="entry name" value="LPS_LOS_Heptosyltrfase"/>
</dbReference>
<dbReference type="EMBL" id="CABO01000034">
    <property type="protein sequence ID" value="CBI02296.1"/>
    <property type="molecule type" value="Genomic_DNA"/>
</dbReference>
<dbReference type="PANTHER" id="PTHR30160">
    <property type="entry name" value="TETRAACYLDISACCHARIDE 4'-KINASE-RELATED"/>
    <property type="match status" value="1"/>
</dbReference>
<sequence>MRILVPLLPGLGDALTASPILRAAIESGAELDILTMLEPVAEYARALEGVRDVIHIPLLEAKVRDVLCALSLRHRNYDLLVLPFPATRWQYALFARAMSARRWVLHDYGGLSRIFAHSATTTFVPLVGGHRIWENHRLAVAAGLPASYDRSYLIPDAWKGENRQANTIAVHTGSMAFKGNETKRWPLERFRELIVSQLAKERSVRLFVAPDEGAHALAFADFEGRPNFELLSIPLAATARSLSECTLFIGNDSGIAHLAAGLGVGCIVLCGMTNPTRLAPIGAVKALRPSHCPSCHDEGTRRFSCVKYLRYRCIAEDISSALVNEHIERALAGGLPELEISQHGRYSL</sequence>
<dbReference type="Gene3D" id="3.40.50.2000">
    <property type="entry name" value="Glycogen Phosphorylase B"/>
    <property type="match status" value="2"/>
</dbReference>
<name>E6Q535_9ZZZZ</name>
<proteinExistence type="predicted"/>
<dbReference type="SUPFAM" id="SSF53756">
    <property type="entry name" value="UDP-Glycosyltransferase/glycogen phosphorylase"/>
    <property type="match status" value="1"/>
</dbReference>
<keyword evidence="2" id="KW-0808">Transferase</keyword>
<gene>
    <name evidence="3" type="ORF">CARN4_1003</name>
</gene>